<protein>
    <submittedName>
        <fullName evidence="1">Uncharacterized protein</fullName>
    </submittedName>
</protein>
<evidence type="ECO:0000313" key="2">
    <source>
        <dbReference type="Proteomes" id="UP001374584"/>
    </source>
</evidence>
<comment type="caution">
    <text evidence="1">The sequence shown here is derived from an EMBL/GenBank/DDBJ whole genome shotgun (WGS) entry which is preliminary data.</text>
</comment>
<keyword evidence="2" id="KW-1185">Reference proteome</keyword>
<evidence type="ECO:0000313" key="1">
    <source>
        <dbReference type="EMBL" id="KAK7366605.1"/>
    </source>
</evidence>
<dbReference type="AlphaFoldDB" id="A0AAN9R8S1"/>
<name>A0AAN9R8S1_PHACN</name>
<sequence>MKSSLKSYKVTVGEQVQHFNFLSFPISDSNSNPSLLFSSHGFLIYSPFTDLKQSKEIPVNMRSLLFSTSFLRPHESLHFSVFGFFFFSDILWTCRNYLSNLQDFTEIRPSVYFFQFSV</sequence>
<gene>
    <name evidence="1" type="ORF">VNO80_08600</name>
</gene>
<dbReference type="Proteomes" id="UP001374584">
    <property type="component" value="Unassembled WGS sequence"/>
</dbReference>
<proteinExistence type="predicted"/>
<organism evidence="1 2">
    <name type="scientific">Phaseolus coccineus</name>
    <name type="common">Scarlet runner bean</name>
    <name type="synonym">Phaseolus multiflorus</name>
    <dbReference type="NCBI Taxonomy" id="3886"/>
    <lineage>
        <taxon>Eukaryota</taxon>
        <taxon>Viridiplantae</taxon>
        <taxon>Streptophyta</taxon>
        <taxon>Embryophyta</taxon>
        <taxon>Tracheophyta</taxon>
        <taxon>Spermatophyta</taxon>
        <taxon>Magnoliopsida</taxon>
        <taxon>eudicotyledons</taxon>
        <taxon>Gunneridae</taxon>
        <taxon>Pentapetalae</taxon>
        <taxon>rosids</taxon>
        <taxon>fabids</taxon>
        <taxon>Fabales</taxon>
        <taxon>Fabaceae</taxon>
        <taxon>Papilionoideae</taxon>
        <taxon>50 kb inversion clade</taxon>
        <taxon>NPAAA clade</taxon>
        <taxon>indigoferoid/millettioid clade</taxon>
        <taxon>Phaseoleae</taxon>
        <taxon>Phaseolus</taxon>
    </lineage>
</organism>
<dbReference type="EMBL" id="JAYMYR010000004">
    <property type="protein sequence ID" value="KAK7366605.1"/>
    <property type="molecule type" value="Genomic_DNA"/>
</dbReference>
<accession>A0AAN9R8S1</accession>
<reference evidence="1 2" key="1">
    <citation type="submission" date="2024-01" db="EMBL/GenBank/DDBJ databases">
        <title>The genomes of 5 underutilized Papilionoideae crops provide insights into root nodulation and disease resistanc.</title>
        <authorList>
            <person name="Jiang F."/>
        </authorList>
    </citation>
    <scope>NUCLEOTIDE SEQUENCE [LARGE SCALE GENOMIC DNA]</scope>
    <source>
        <strain evidence="1">JINMINGXINNONG_FW02</strain>
        <tissue evidence="1">Leaves</tissue>
    </source>
</reference>